<keyword evidence="2 7" id="KW-0690">Ribosome biogenesis</keyword>
<dbReference type="PANTHER" id="PTHR17039">
    <property type="entry name" value="U3 SMALL NUCLEOLAR RIBONUCLEOPROTEIN PROTEIN MPP10"/>
    <property type="match status" value="1"/>
</dbReference>
<feature type="region of interest" description="Disordered" evidence="8">
    <location>
        <begin position="586"/>
        <end position="628"/>
    </location>
</feature>
<keyword evidence="10" id="KW-1185">Reference proteome</keyword>
<dbReference type="GO" id="GO:0032040">
    <property type="term" value="C:small-subunit processome"/>
    <property type="evidence" value="ECO:0007669"/>
    <property type="project" value="TreeGrafter"/>
</dbReference>
<gene>
    <name evidence="9" type="ORF">Egran_06487</name>
</gene>
<dbReference type="InterPro" id="IPR012173">
    <property type="entry name" value="Mpp10"/>
</dbReference>
<dbReference type="GO" id="GO:0006364">
    <property type="term" value="P:rRNA processing"/>
    <property type="evidence" value="ECO:0007669"/>
    <property type="project" value="UniProtKB-KW"/>
</dbReference>
<evidence type="ECO:0000256" key="3">
    <source>
        <dbReference type="ARBA" id="ARBA00022552"/>
    </source>
</evidence>
<evidence type="ECO:0000256" key="7">
    <source>
        <dbReference type="PIRNR" id="PIRNR017300"/>
    </source>
</evidence>
<proteinExistence type="inferred from homology"/>
<comment type="similarity">
    <text evidence="6 7">Belongs to the MPP10 family.</text>
</comment>
<dbReference type="Pfam" id="PF04006">
    <property type="entry name" value="Mpp10"/>
    <property type="match status" value="1"/>
</dbReference>
<comment type="function">
    <text evidence="7">Involved in nucleolar processing of pre-18S ribosomal RNA.</text>
</comment>
<accession>A0A232LNM1</accession>
<evidence type="ECO:0000256" key="6">
    <source>
        <dbReference type="ARBA" id="ARBA00029455"/>
    </source>
</evidence>
<evidence type="ECO:0000256" key="8">
    <source>
        <dbReference type="SAM" id="MobiDB-lite"/>
    </source>
</evidence>
<keyword evidence="3 7" id="KW-0698">rRNA processing</keyword>
<protein>
    <recommendedName>
        <fullName evidence="7">U3 small nucleolar ribonucleoprotein protein MPP10</fullName>
    </recommendedName>
</protein>
<feature type="compositionally biased region" description="Basic and acidic residues" evidence="8">
    <location>
        <begin position="254"/>
        <end position="269"/>
    </location>
</feature>
<evidence type="ECO:0000256" key="1">
    <source>
        <dbReference type="ARBA" id="ARBA00004604"/>
    </source>
</evidence>
<dbReference type="Proteomes" id="UP000243515">
    <property type="component" value="Unassembled WGS sequence"/>
</dbReference>
<evidence type="ECO:0000256" key="5">
    <source>
        <dbReference type="ARBA" id="ARBA00023274"/>
    </source>
</evidence>
<organism evidence="9 10">
    <name type="scientific">Elaphomyces granulatus</name>
    <dbReference type="NCBI Taxonomy" id="519963"/>
    <lineage>
        <taxon>Eukaryota</taxon>
        <taxon>Fungi</taxon>
        <taxon>Dikarya</taxon>
        <taxon>Ascomycota</taxon>
        <taxon>Pezizomycotina</taxon>
        <taxon>Eurotiomycetes</taxon>
        <taxon>Eurotiomycetidae</taxon>
        <taxon>Eurotiales</taxon>
        <taxon>Elaphomycetaceae</taxon>
        <taxon>Elaphomyces</taxon>
    </lineage>
</organism>
<keyword evidence="4 7" id="KW-0539">Nucleus</keyword>
<evidence type="ECO:0000313" key="9">
    <source>
        <dbReference type="EMBL" id="OXV05745.1"/>
    </source>
</evidence>
<evidence type="ECO:0000256" key="2">
    <source>
        <dbReference type="ARBA" id="ARBA00022517"/>
    </source>
</evidence>
<feature type="compositionally biased region" description="Basic residues" evidence="8">
    <location>
        <begin position="598"/>
        <end position="621"/>
    </location>
</feature>
<reference evidence="9 10" key="1">
    <citation type="journal article" date="2015" name="Environ. Microbiol.">
        <title>Metagenome sequence of Elaphomyces granulatus from sporocarp tissue reveals Ascomycota ectomycorrhizal fingerprints of genome expansion and a Proteobacteria-rich microbiome.</title>
        <authorList>
            <person name="Quandt C.A."/>
            <person name="Kohler A."/>
            <person name="Hesse C.N."/>
            <person name="Sharpton T.J."/>
            <person name="Martin F."/>
            <person name="Spatafora J.W."/>
        </authorList>
    </citation>
    <scope>NUCLEOTIDE SEQUENCE [LARGE SCALE GENOMIC DNA]</scope>
    <source>
        <strain evidence="9 10">OSC145934</strain>
    </source>
</reference>
<feature type="region of interest" description="Disordered" evidence="8">
    <location>
        <begin position="236"/>
        <end position="270"/>
    </location>
</feature>
<evidence type="ECO:0000313" key="10">
    <source>
        <dbReference type="Proteomes" id="UP000243515"/>
    </source>
</evidence>
<dbReference type="GO" id="GO:0034457">
    <property type="term" value="C:Mpp10 complex"/>
    <property type="evidence" value="ECO:0007669"/>
    <property type="project" value="UniProtKB-UniRule"/>
</dbReference>
<name>A0A232LNM1_9EURO</name>
<keyword evidence="5 7" id="KW-0687">Ribonucleoprotein</keyword>
<dbReference type="PIRSF" id="PIRSF017300">
    <property type="entry name" value="snoRNP_Mpp10"/>
    <property type="match status" value="1"/>
</dbReference>
<dbReference type="OrthoDB" id="445326at2759"/>
<sequence length="669" mass="75571">MEMAVLVIGGRATTEYPPNSPGTNILDEVSLAPHSFLLPTNKLYVASLLSAKNYLDPLASSISTSNVGFQKNEKKRKRAERAKKGSKDILQLHQLYLNGFATGQIWEQATRIISRAGKEIEHDIFNVPNLENADDKMPPHDDVENHIFKDIPVDNMEQLSINPSESSESEMEAAGQDGILVTDELDEEHKIAVDENINLLSNTAHEIRLRDPFGLNDGFFSIDDFNKQSELLEKQDARNGETSDDDELINWHTDPFKPTEDLRSNEDHSSNVSMADLRLTEDEALSTTRIDTNDIKYTDFFLPPIQICSDGKKYPRPELQSGQDDLQLYPQRVIADVRRDLFEDTGNGDTKFNLTETHDMSRVNISSHEKQTARIGQEIQRLEAANITKKEWMLSGEVKAAERPFNSLIEEDLEFERIGRPVPVVTSETTEEIEEIIKRRVRTKEFDEVTRRLPSSLNTEVAKRGRIELDDTKPQQSLAEIYEIDHRRIVGPYESDEGLELAHSEINNHWGEISSQLDSLSNWQYKPRIPQASISVITDVATITMEEARPTASQIVDVQGTLAPQEIYVPGNNGRVSGELVLKSGASMARDEETREERRRRRRRQKAKIKKTSSRVSRKKQKGAEQQQLLSKLKSGGVKIIGAKGELKSLGGRKARDTVENRGSDILKL</sequence>
<evidence type="ECO:0000256" key="4">
    <source>
        <dbReference type="ARBA" id="ARBA00023242"/>
    </source>
</evidence>
<comment type="subcellular location">
    <subcellularLocation>
        <location evidence="1 7">Nucleus</location>
        <location evidence="1 7">Nucleolus</location>
    </subcellularLocation>
</comment>
<dbReference type="PANTHER" id="PTHR17039:SF0">
    <property type="entry name" value="U3 SMALL NUCLEOLAR RIBONUCLEOPROTEIN PROTEIN MPP10"/>
    <property type="match status" value="1"/>
</dbReference>
<dbReference type="GO" id="GO:0005732">
    <property type="term" value="C:sno(s)RNA-containing ribonucleoprotein complex"/>
    <property type="evidence" value="ECO:0007669"/>
    <property type="project" value="UniProtKB-UniRule"/>
</dbReference>
<dbReference type="AlphaFoldDB" id="A0A232LNM1"/>
<dbReference type="EMBL" id="NPHW01006509">
    <property type="protein sequence ID" value="OXV05745.1"/>
    <property type="molecule type" value="Genomic_DNA"/>
</dbReference>
<comment type="caution">
    <text evidence="9">The sequence shown here is derived from an EMBL/GenBank/DDBJ whole genome shotgun (WGS) entry which is preliminary data.</text>
</comment>